<dbReference type="PANTHER" id="PTHR33776">
    <property type="entry name" value="ENDO/EXONUCLEASE/PHOSPHATASE DOMAIN-CONTAINING PROTEIN"/>
    <property type="match status" value="1"/>
</dbReference>
<accession>A0A8J4YM06</accession>
<name>A0A8J4YM06_CHIOP</name>
<dbReference type="OrthoDB" id="6370583at2759"/>
<dbReference type="Gene3D" id="3.60.10.10">
    <property type="entry name" value="Endonuclease/exonuclease/phosphatase"/>
    <property type="match status" value="1"/>
</dbReference>
<gene>
    <name evidence="1" type="ORF">GWK47_029826</name>
</gene>
<dbReference type="PANTHER" id="PTHR33776:SF3">
    <property type="entry name" value="PHD-TYPE DOMAIN-CONTAINING PROTEIN"/>
    <property type="match status" value="1"/>
</dbReference>
<reference evidence="1" key="1">
    <citation type="submission" date="2020-07" db="EMBL/GenBank/DDBJ databases">
        <title>The High-quality genome of the commercially important snow crab, Chionoecetes opilio.</title>
        <authorList>
            <person name="Jeong J.-H."/>
            <person name="Ryu S."/>
        </authorList>
    </citation>
    <scope>NUCLEOTIDE SEQUENCE</scope>
    <source>
        <strain evidence="1">MADBK_172401_WGS</strain>
        <tissue evidence="1">Digestive gland</tissue>
    </source>
</reference>
<dbReference type="Proteomes" id="UP000770661">
    <property type="component" value="Unassembled WGS sequence"/>
</dbReference>
<keyword evidence="2" id="KW-1185">Reference proteome</keyword>
<comment type="caution">
    <text evidence="1">The sequence shown here is derived from an EMBL/GenBank/DDBJ whole genome shotgun (WGS) entry which is preliminary data.</text>
</comment>
<dbReference type="EMBL" id="JACEEZ010000961">
    <property type="protein sequence ID" value="KAG0729688.1"/>
    <property type="molecule type" value="Genomic_DNA"/>
</dbReference>
<dbReference type="SUPFAM" id="SSF56219">
    <property type="entry name" value="DNase I-like"/>
    <property type="match status" value="1"/>
</dbReference>
<sequence>MPTQRPSQEKLTLVSANVRGLQTNIGDLAHSFIIPHNPHIIATVETFLNPTIPTNFGHIQGYSRWLRRDRAHGTFGGITVCFREGLAVEAREVEMDRHLEMMFFRLWTSRHETILLCVCYRPQWQGNDPIHFLHCNIDTLLLQHNSNHLIVVGDMNKHLVARQFENLLTEYGLNNHVNFPTHISGSSLDPVITDLPEEVITCLPLGMVGSSDHSAVLTTISSTVVRDEATARVNWLWSRGDWDSLKENLDSIVWTELLHGDCRRAADNKSRAWLRYKSHPSQLNKHRHKEACKTMCQVQKQAIQRWREDLKAKYSGQSVSSKEWWCGVKQQQGLFADNTIPPLTRPNGSISILGVEFDAGLTFTSHARRVAKSSAWRLSCVRRISHLLDAKGVEVLYKAQVRPLMEYSPLAWSSCPPSYLATLDRVQRRAQRLVSDKRPHHAPDSFQPLQKRRDVAGLCVMHKALNLHTPHLAAIKLPRPPPPLHSTRVAPHRQEQVTVPFSRTEHHLRSFLPRYGRLWSQLVHQTDHHHASLQDFKRGVNSWLTA</sequence>
<proteinExistence type="predicted"/>
<organism evidence="1 2">
    <name type="scientific">Chionoecetes opilio</name>
    <name type="common">Atlantic snow crab</name>
    <name type="synonym">Cancer opilio</name>
    <dbReference type="NCBI Taxonomy" id="41210"/>
    <lineage>
        <taxon>Eukaryota</taxon>
        <taxon>Metazoa</taxon>
        <taxon>Ecdysozoa</taxon>
        <taxon>Arthropoda</taxon>
        <taxon>Crustacea</taxon>
        <taxon>Multicrustacea</taxon>
        <taxon>Malacostraca</taxon>
        <taxon>Eumalacostraca</taxon>
        <taxon>Eucarida</taxon>
        <taxon>Decapoda</taxon>
        <taxon>Pleocyemata</taxon>
        <taxon>Brachyura</taxon>
        <taxon>Eubrachyura</taxon>
        <taxon>Majoidea</taxon>
        <taxon>Majidae</taxon>
        <taxon>Chionoecetes</taxon>
    </lineage>
</organism>
<dbReference type="AlphaFoldDB" id="A0A8J4YM06"/>
<evidence type="ECO:0008006" key="3">
    <source>
        <dbReference type="Google" id="ProtNLM"/>
    </source>
</evidence>
<dbReference type="InterPro" id="IPR036691">
    <property type="entry name" value="Endo/exonu/phosph_ase_sf"/>
</dbReference>
<evidence type="ECO:0000313" key="1">
    <source>
        <dbReference type="EMBL" id="KAG0729688.1"/>
    </source>
</evidence>
<evidence type="ECO:0000313" key="2">
    <source>
        <dbReference type="Proteomes" id="UP000770661"/>
    </source>
</evidence>
<protein>
    <recommendedName>
        <fullName evidence="3">Endonuclease/exonuclease/phosphatase domain-containing protein</fullName>
    </recommendedName>
</protein>